<feature type="transmembrane region" description="Helical" evidence="1">
    <location>
        <begin position="174"/>
        <end position="195"/>
    </location>
</feature>
<feature type="transmembrane region" description="Helical" evidence="1">
    <location>
        <begin position="253"/>
        <end position="276"/>
    </location>
</feature>
<dbReference type="GO" id="GO:0016192">
    <property type="term" value="P:vesicle-mediated transport"/>
    <property type="evidence" value="ECO:0007669"/>
    <property type="project" value="InterPro"/>
</dbReference>
<keyword evidence="1" id="KW-0472">Membrane</keyword>
<dbReference type="Proteomes" id="UP000182259">
    <property type="component" value="Chromosome IV"/>
</dbReference>
<sequence>MSNFIQIPQDYHYQLITLLTFQVPVYNAQPTGPDVIQPQLKLSNVLLVAYYRQFFDLNTEDFFGKIILAMNPFNNASVVAGQDDDDPTELYGFIWITATLIFLMFVSSTGSNILAHWLHSGKDDARYEYLFDLLTISMSLFYGYTVVVPVALYVITTWVMKFPERLSLTRLLSIYSYANVLWIPITVANFVLVVLISNAKHHKLLNLLQWIIVALSGAVTGLSIMLKVRPILLKNSMAMDADGSTDGGQKARLLVFAVAGAQVVFTVLVKVLFFGIS</sequence>
<keyword evidence="1" id="KW-1133">Transmembrane helix</keyword>
<evidence type="ECO:0000313" key="2">
    <source>
        <dbReference type="EMBL" id="SGZ55585.1"/>
    </source>
</evidence>
<gene>
    <name evidence="2" type="ORF">SAMEA4029009_CIC11G00000004310</name>
</gene>
<proteinExistence type="predicted"/>
<dbReference type="InterPro" id="IPR039765">
    <property type="entry name" value="Yip5/YIPF1/YIPF2"/>
</dbReference>
<dbReference type="GO" id="GO:0005794">
    <property type="term" value="C:Golgi apparatus"/>
    <property type="evidence" value="ECO:0007669"/>
    <property type="project" value="InterPro"/>
</dbReference>
<keyword evidence="1" id="KW-0812">Transmembrane</keyword>
<dbReference type="GO" id="GO:0031267">
    <property type="term" value="F:small GTPase binding"/>
    <property type="evidence" value="ECO:0007669"/>
    <property type="project" value="InterPro"/>
</dbReference>
<accession>A0A1L0BW63</accession>
<dbReference type="PANTHER" id="PTHR12822:SF2">
    <property type="entry name" value="PROTEIN YIPF"/>
    <property type="match status" value="1"/>
</dbReference>
<reference evidence="2 3" key="1">
    <citation type="submission" date="2016-10" db="EMBL/GenBank/DDBJ databases">
        <authorList>
            <person name="de Groot N.N."/>
        </authorList>
    </citation>
    <scope>NUCLEOTIDE SEQUENCE [LARGE SCALE GENOMIC DNA]</scope>
    <source>
        <strain evidence="2 3">PYCC 4715</strain>
    </source>
</reference>
<dbReference type="AlphaFoldDB" id="A0A1L0BW63"/>
<feature type="transmembrane region" description="Helical" evidence="1">
    <location>
        <begin position="130"/>
        <end position="154"/>
    </location>
</feature>
<name>A0A1L0BW63_9ASCO</name>
<evidence type="ECO:0000313" key="3">
    <source>
        <dbReference type="Proteomes" id="UP000182259"/>
    </source>
</evidence>
<dbReference type="EMBL" id="LT635767">
    <property type="protein sequence ID" value="SGZ55585.1"/>
    <property type="molecule type" value="Genomic_DNA"/>
</dbReference>
<dbReference type="PANTHER" id="PTHR12822">
    <property type="entry name" value="PROTEIN YIPF"/>
    <property type="match status" value="1"/>
</dbReference>
<feature type="transmembrane region" description="Helical" evidence="1">
    <location>
        <begin position="93"/>
        <end position="118"/>
    </location>
</feature>
<protein>
    <submittedName>
        <fullName evidence="2">CIC11C00000004310</fullName>
    </submittedName>
</protein>
<evidence type="ECO:0000256" key="1">
    <source>
        <dbReference type="SAM" id="Phobius"/>
    </source>
</evidence>
<feature type="transmembrane region" description="Helical" evidence="1">
    <location>
        <begin position="207"/>
        <end position="226"/>
    </location>
</feature>
<organism evidence="2 3">
    <name type="scientific">Sungouiella intermedia</name>
    <dbReference type="NCBI Taxonomy" id="45354"/>
    <lineage>
        <taxon>Eukaryota</taxon>
        <taxon>Fungi</taxon>
        <taxon>Dikarya</taxon>
        <taxon>Ascomycota</taxon>
        <taxon>Saccharomycotina</taxon>
        <taxon>Pichiomycetes</taxon>
        <taxon>Metschnikowiaceae</taxon>
        <taxon>Sungouiella</taxon>
    </lineage>
</organism>